<dbReference type="Pfam" id="PF00114">
    <property type="entry name" value="Pilin"/>
    <property type="match status" value="1"/>
</dbReference>
<feature type="transmembrane region" description="Helical" evidence="4">
    <location>
        <begin position="7"/>
        <end position="31"/>
    </location>
</feature>
<keyword evidence="6" id="KW-1185">Reference proteome</keyword>
<protein>
    <submittedName>
        <fullName evidence="5">Type IV pilus assembly protein PilA</fullName>
    </submittedName>
</protein>
<evidence type="ECO:0000256" key="1">
    <source>
        <dbReference type="ARBA" id="ARBA00005233"/>
    </source>
</evidence>
<dbReference type="RefSeq" id="WP_120798098.1">
    <property type="nucleotide sequence ID" value="NZ_RBXL01000001.1"/>
</dbReference>
<dbReference type="InterPro" id="IPR012902">
    <property type="entry name" value="N_methyl_site"/>
</dbReference>
<dbReference type="OrthoDB" id="5918848at2"/>
<dbReference type="GO" id="GO:0007155">
    <property type="term" value="P:cell adhesion"/>
    <property type="evidence" value="ECO:0007669"/>
    <property type="project" value="InterPro"/>
</dbReference>
<name>A0A495VAY1_9GAMM</name>
<dbReference type="AlphaFoldDB" id="A0A495VAY1"/>
<dbReference type="NCBIfam" id="TIGR02532">
    <property type="entry name" value="IV_pilin_GFxxxE"/>
    <property type="match status" value="1"/>
</dbReference>
<keyword evidence="4" id="KW-1133">Transmembrane helix</keyword>
<dbReference type="Gene3D" id="3.30.700.10">
    <property type="entry name" value="Glycoprotein, Type 4 Pilin"/>
    <property type="match status" value="1"/>
</dbReference>
<keyword evidence="2" id="KW-0488">Methylation</keyword>
<dbReference type="EMBL" id="RBXL01000001">
    <property type="protein sequence ID" value="RKT45910.1"/>
    <property type="molecule type" value="Genomic_DNA"/>
</dbReference>
<evidence type="ECO:0000313" key="6">
    <source>
        <dbReference type="Proteomes" id="UP000274556"/>
    </source>
</evidence>
<reference evidence="5 6" key="1">
    <citation type="submission" date="2018-10" db="EMBL/GenBank/DDBJ databases">
        <title>Genomic Encyclopedia of Archaeal and Bacterial Type Strains, Phase II (KMG-II): from individual species to whole genera.</title>
        <authorList>
            <person name="Goeker M."/>
        </authorList>
    </citation>
    <scope>NUCLEOTIDE SEQUENCE [LARGE SCALE GENOMIC DNA]</scope>
    <source>
        <strain evidence="5 6">DSM 235</strain>
    </source>
</reference>
<evidence type="ECO:0000313" key="5">
    <source>
        <dbReference type="EMBL" id="RKT45910.1"/>
    </source>
</evidence>
<evidence type="ECO:0000256" key="4">
    <source>
        <dbReference type="SAM" id="Phobius"/>
    </source>
</evidence>
<dbReference type="InterPro" id="IPR001082">
    <property type="entry name" value="Pilin"/>
</dbReference>
<comment type="similarity">
    <text evidence="1 3">Belongs to the N-Me-Phe pilin family.</text>
</comment>
<keyword evidence="4" id="KW-0472">Membrane</keyword>
<comment type="caution">
    <text evidence="5">The sequence shown here is derived from an EMBL/GenBank/DDBJ whole genome shotgun (WGS) entry which is preliminary data.</text>
</comment>
<dbReference type="PANTHER" id="PTHR30093:SF34">
    <property type="entry name" value="PREPILIN PEPTIDASE-DEPENDENT PROTEIN D"/>
    <property type="match status" value="1"/>
</dbReference>
<dbReference type="SUPFAM" id="SSF54523">
    <property type="entry name" value="Pili subunits"/>
    <property type="match status" value="1"/>
</dbReference>
<dbReference type="GO" id="GO:0044096">
    <property type="term" value="C:type IV pilus"/>
    <property type="evidence" value="ECO:0007669"/>
    <property type="project" value="TreeGrafter"/>
</dbReference>
<keyword evidence="4" id="KW-0812">Transmembrane</keyword>
<dbReference type="Proteomes" id="UP000274556">
    <property type="component" value="Unassembled WGS sequence"/>
</dbReference>
<proteinExistence type="inferred from homology"/>
<organism evidence="5 6">
    <name type="scientific">Thiocapsa rosea</name>
    <dbReference type="NCBI Taxonomy" id="69360"/>
    <lineage>
        <taxon>Bacteria</taxon>
        <taxon>Pseudomonadati</taxon>
        <taxon>Pseudomonadota</taxon>
        <taxon>Gammaproteobacteria</taxon>
        <taxon>Chromatiales</taxon>
        <taxon>Chromatiaceae</taxon>
        <taxon>Thiocapsa</taxon>
    </lineage>
</organism>
<dbReference type="InterPro" id="IPR045584">
    <property type="entry name" value="Pilin-like"/>
</dbReference>
<keyword evidence="3" id="KW-0281">Fimbrium</keyword>
<dbReference type="PROSITE" id="PS00409">
    <property type="entry name" value="PROKAR_NTER_METHYL"/>
    <property type="match status" value="1"/>
</dbReference>
<accession>A0A495VAY1</accession>
<evidence type="ECO:0000256" key="3">
    <source>
        <dbReference type="RuleBase" id="RU000389"/>
    </source>
</evidence>
<sequence>MKKQQSGFTLIELMIVVAIIGILAAIALPAYQDYTGRAQLSEGMSLAGGLKTSVAEAYSLTGNLTGLNSDSNGIPAAVEKDVGKYADAVSVTNGIIEVKMQKDGVASCASEATVTLAPSDAGGVAQPLVWDCSTTAKCAPSSCPTKAKS</sequence>
<evidence type="ECO:0000256" key="2">
    <source>
        <dbReference type="ARBA" id="ARBA00022481"/>
    </source>
</evidence>
<gene>
    <name evidence="5" type="ORF">BDD21_3398</name>
</gene>
<dbReference type="GO" id="GO:0043107">
    <property type="term" value="P:type IV pilus-dependent motility"/>
    <property type="evidence" value="ECO:0007669"/>
    <property type="project" value="TreeGrafter"/>
</dbReference>
<dbReference type="PANTHER" id="PTHR30093">
    <property type="entry name" value="GENERAL SECRETION PATHWAY PROTEIN G"/>
    <property type="match status" value="1"/>
</dbReference>
<dbReference type="Pfam" id="PF07963">
    <property type="entry name" value="N_methyl"/>
    <property type="match status" value="1"/>
</dbReference>